<keyword evidence="2" id="KW-0378">Hydrolase</keyword>
<evidence type="ECO:0000256" key="2">
    <source>
        <dbReference type="ARBA" id="ARBA00022801"/>
    </source>
</evidence>
<comment type="similarity">
    <text evidence="1">Belongs to the 4-hydroxybenzoyl-CoA thioesterase family.</text>
</comment>
<evidence type="ECO:0000313" key="3">
    <source>
        <dbReference type="EMBL" id="MCB5195341.1"/>
    </source>
</evidence>
<keyword evidence="4" id="KW-1185">Reference proteome</keyword>
<dbReference type="InterPro" id="IPR029069">
    <property type="entry name" value="HotDog_dom_sf"/>
</dbReference>
<reference evidence="3 4" key="1">
    <citation type="submission" date="2021-10" db="EMBL/GenBank/DDBJ databases">
        <authorList>
            <person name="Chen M."/>
        </authorList>
    </citation>
    <scope>NUCLEOTIDE SEQUENCE [LARGE SCALE GENOMIC DNA]</scope>
    <source>
        <strain evidence="3 4">H3-26</strain>
    </source>
</reference>
<sequence>MHAMHSHSIEITPAFHDIDVMEVVWHGHYIKYFELARSALLRQFDYDYPGMRASGYAWPVIDLHVRYSRPARFEQALRVTASIVEWENRLKISYRIHDVASGQLLTKGETTQVAVDLSSGEMCFVSPEILREKLGLQKLGRAQP</sequence>
<dbReference type="SUPFAM" id="SSF54637">
    <property type="entry name" value="Thioesterase/thiol ester dehydrase-isomerase"/>
    <property type="match status" value="1"/>
</dbReference>
<dbReference type="PIRSF" id="PIRSF003230">
    <property type="entry name" value="YbgC"/>
    <property type="match status" value="1"/>
</dbReference>
<dbReference type="RefSeq" id="WP_226763134.1">
    <property type="nucleotide sequence ID" value="NZ_JAJAWG010000001.1"/>
</dbReference>
<dbReference type="PANTHER" id="PTHR31793">
    <property type="entry name" value="4-HYDROXYBENZOYL-COA THIOESTERASE FAMILY MEMBER"/>
    <property type="match status" value="1"/>
</dbReference>
<proteinExistence type="inferred from homology"/>
<dbReference type="CDD" id="cd00586">
    <property type="entry name" value="4HBT"/>
    <property type="match status" value="1"/>
</dbReference>
<dbReference type="Gene3D" id="3.10.129.10">
    <property type="entry name" value="Hotdog Thioesterase"/>
    <property type="match status" value="1"/>
</dbReference>
<dbReference type="Proteomes" id="UP001198034">
    <property type="component" value="Unassembled WGS sequence"/>
</dbReference>
<comment type="caution">
    <text evidence="3">The sequence shown here is derived from an EMBL/GenBank/DDBJ whole genome shotgun (WGS) entry which is preliminary data.</text>
</comment>
<evidence type="ECO:0000313" key="4">
    <source>
        <dbReference type="Proteomes" id="UP001198034"/>
    </source>
</evidence>
<dbReference type="PANTHER" id="PTHR31793:SF27">
    <property type="entry name" value="NOVEL THIOESTERASE SUPERFAMILY DOMAIN AND SAPOSIN A-TYPE DOMAIN CONTAINING PROTEIN (0610012H03RIK)"/>
    <property type="match status" value="1"/>
</dbReference>
<dbReference type="InterPro" id="IPR050563">
    <property type="entry name" value="4-hydroxybenzoyl-CoA_TE"/>
</dbReference>
<organism evidence="3 4">
    <name type="scientific">Deefgea salmonis</name>
    <dbReference type="NCBI Taxonomy" id="2875502"/>
    <lineage>
        <taxon>Bacteria</taxon>
        <taxon>Pseudomonadati</taxon>
        <taxon>Pseudomonadota</taxon>
        <taxon>Betaproteobacteria</taxon>
        <taxon>Neisseriales</taxon>
        <taxon>Chitinibacteraceae</taxon>
        <taxon>Deefgea</taxon>
    </lineage>
</organism>
<dbReference type="InterPro" id="IPR006684">
    <property type="entry name" value="YbgC/YbaW"/>
</dbReference>
<name>A0ABS8BI02_9NEIS</name>
<protein>
    <submittedName>
        <fullName evidence="3">Acyl-CoA thioesterase</fullName>
    </submittedName>
</protein>
<evidence type="ECO:0000256" key="1">
    <source>
        <dbReference type="ARBA" id="ARBA00005953"/>
    </source>
</evidence>
<gene>
    <name evidence="3" type="ORF">LG219_03420</name>
</gene>
<dbReference type="Pfam" id="PF13279">
    <property type="entry name" value="4HBT_2"/>
    <property type="match status" value="1"/>
</dbReference>
<dbReference type="EMBL" id="JAJAWG010000001">
    <property type="protein sequence ID" value="MCB5195341.1"/>
    <property type="molecule type" value="Genomic_DNA"/>
</dbReference>
<accession>A0ABS8BI02</accession>